<dbReference type="PANTHER" id="PTHR43477:SF1">
    <property type="entry name" value="DIHYDROANTICAPSIN 7-DEHYDROGENASE"/>
    <property type="match status" value="1"/>
</dbReference>
<reference evidence="5" key="1">
    <citation type="journal article" date="2019" name="Int. J. Syst. Evol. Microbiol.">
        <title>The Global Catalogue of Microorganisms (GCM) 10K type strain sequencing project: providing services to taxonomists for standard genome sequencing and annotation.</title>
        <authorList>
            <consortium name="The Broad Institute Genomics Platform"/>
            <consortium name="The Broad Institute Genome Sequencing Center for Infectious Disease"/>
            <person name="Wu L."/>
            <person name="Ma J."/>
        </authorList>
    </citation>
    <scope>NUCLEOTIDE SEQUENCE [LARGE SCALE GENOMIC DNA]</scope>
    <source>
        <strain evidence="5">CGMCC 1.12125</strain>
    </source>
</reference>
<accession>A0ABV8XU87</accession>
<dbReference type="InterPro" id="IPR002347">
    <property type="entry name" value="SDR_fam"/>
</dbReference>
<dbReference type="InterPro" id="IPR020904">
    <property type="entry name" value="Sc_DH/Rdtase_CS"/>
</dbReference>
<keyword evidence="5" id="KW-1185">Reference proteome</keyword>
<dbReference type="PROSITE" id="PS00061">
    <property type="entry name" value="ADH_SHORT"/>
    <property type="match status" value="1"/>
</dbReference>
<evidence type="ECO:0000256" key="3">
    <source>
        <dbReference type="RuleBase" id="RU000363"/>
    </source>
</evidence>
<proteinExistence type="inferred from homology"/>
<dbReference type="PRINTS" id="PR00080">
    <property type="entry name" value="SDRFAMILY"/>
</dbReference>
<dbReference type="InterPro" id="IPR051122">
    <property type="entry name" value="SDR_DHRS6-like"/>
</dbReference>
<dbReference type="RefSeq" id="WP_344228855.1">
    <property type="nucleotide sequence ID" value="NZ_BAAALH010000002.1"/>
</dbReference>
<dbReference type="Gene3D" id="3.40.50.720">
    <property type="entry name" value="NAD(P)-binding Rossmann-like Domain"/>
    <property type="match status" value="1"/>
</dbReference>
<dbReference type="PANTHER" id="PTHR43477">
    <property type="entry name" value="DIHYDROANTICAPSIN 7-DEHYDROGENASE"/>
    <property type="match status" value="1"/>
</dbReference>
<evidence type="ECO:0000313" key="5">
    <source>
        <dbReference type="Proteomes" id="UP001595965"/>
    </source>
</evidence>
<keyword evidence="2 4" id="KW-0560">Oxidoreductase</keyword>
<dbReference type="EC" id="1.1.1.-" evidence="4"/>
<comment type="similarity">
    <text evidence="1 3">Belongs to the short-chain dehydrogenases/reductases (SDR) family.</text>
</comment>
<dbReference type="InterPro" id="IPR036291">
    <property type="entry name" value="NAD(P)-bd_dom_sf"/>
</dbReference>
<protein>
    <submittedName>
        <fullName evidence="4">SDR family NAD(P)-dependent oxidoreductase</fullName>
        <ecNumber evidence="4">1.1.1.-</ecNumber>
    </submittedName>
</protein>
<dbReference type="CDD" id="cd05233">
    <property type="entry name" value="SDR_c"/>
    <property type="match status" value="1"/>
</dbReference>
<dbReference type="Pfam" id="PF00106">
    <property type="entry name" value="adh_short"/>
    <property type="match status" value="1"/>
</dbReference>
<dbReference type="GO" id="GO:0016491">
    <property type="term" value="F:oxidoreductase activity"/>
    <property type="evidence" value="ECO:0007669"/>
    <property type="project" value="UniProtKB-KW"/>
</dbReference>
<sequence length="335" mass="34248">MNDSTPITARETIQQWLDHPAGGPVLRELLKQSGSDPAALGPALTLPLQQLVALSQGQLTQESVDAMVLQANGGVMPDSGEAGAPGPGSDRFAGQTVVVTGAASGIGRATAERILREGGRVIAADISEERLGEFSRMAATDRLVTVTADLTRSESVDAVLTAAGDSIDALANVAGINDDFSAIHEVSDEMWAKVFAVNVDGLVRLTRAVTERMLEAGRGSIVHVTSEAGLRGSASGVAYTASKHAVVGITKSMAFMYAKEGIRTNAVAPGGVATGIPMQAKIAEFGNSKLTEARGNIPGLGTADQLAAAITFLLSADSANINGAVLTSDGGWSAV</sequence>
<comment type="caution">
    <text evidence="4">The sequence shown here is derived from an EMBL/GenBank/DDBJ whole genome shotgun (WGS) entry which is preliminary data.</text>
</comment>
<evidence type="ECO:0000256" key="1">
    <source>
        <dbReference type="ARBA" id="ARBA00006484"/>
    </source>
</evidence>
<organism evidence="4 5">
    <name type="scientific">Citricoccus alkalitolerans</name>
    <dbReference type="NCBI Taxonomy" id="246603"/>
    <lineage>
        <taxon>Bacteria</taxon>
        <taxon>Bacillati</taxon>
        <taxon>Actinomycetota</taxon>
        <taxon>Actinomycetes</taxon>
        <taxon>Micrococcales</taxon>
        <taxon>Micrococcaceae</taxon>
        <taxon>Citricoccus</taxon>
    </lineage>
</organism>
<dbReference type="SUPFAM" id="SSF51735">
    <property type="entry name" value="NAD(P)-binding Rossmann-fold domains"/>
    <property type="match status" value="1"/>
</dbReference>
<dbReference type="PRINTS" id="PR00081">
    <property type="entry name" value="GDHRDH"/>
</dbReference>
<evidence type="ECO:0000313" key="4">
    <source>
        <dbReference type="EMBL" id="MFC4429159.1"/>
    </source>
</evidence>
<evidence type="ECO:0000256" key="2">
    <source>
        <dbReference type="ARBA" id="ARBA00023002"/>
    </source>
</evidence>
<dbReference type="EMBL" id="JBHSEN010000001">
    <property type="protein sequence ID" value="MFC4429159.1"/>
    <property type="molecule type" value="Genomic_DNA"/>
</dbReference>
<name>A0ABV8XU87_9MICC</name>
<gene>
    <name evidence="4" type="ORF">ACFO0K_05635</name>
</gene>
<dbReference type="Proteomes" id="UP001595965">
    <property type="component" value="Unassembled WGS sequence"/>
</dbReference>